<evidence type="ECO:0000256" key="7">
    <source>
        <dbReference type="ARBA" id="ARBA00022989"/>
    </source>
</evidence>
<dbReference type="HAMAP" id="MF_00024">
    <property type="entry name" value="CobD_CbiB"/>
    <property type="match status" value="1"/>
</dbReference>
<keyword evidence="5 9" id="KW-0169">Cobalamin biosynthesis</keyword>
<accession>A0A1R4KJF3</accession>
<evidence type="ECO:0000256" key="4">
    <source>
        <dbReference type="ARBA" id="ARBA00022475"/>
    </source>
</evidence>
<proteinExistence type="inferred from homology"/>
<dbReference type="PANTHER" id="PTHR34308:SF1">
    <property type="entry name" value="COBALAMIN BIOSYNTHESIS PROTEIN CBIB"/>
    <property type="match status" value="1"/>
</dbReference>
<evidence type="ECO:0000256" key="5">
    <source>
        <dbReference type="ARBA" id="ARBA00022573"/>
    </source>
</evidence>
<dbReference type="InterPro" id="IPR004485">
    <property type="entry name" value="Cobalamin_biosynth_CobD/CbiB"/>
</dbReference>
<dbReference type="Pfam" id="PF03186">
    <property type="entry name" value="CobD_Cbib"/>
    <property type="match status" value="1"/>
</dbReference>
<dbReference type="NCBIfam" id="NF002276">
    <property type="entry name" value="PRK01209.1-4"/>
    <property type="match status" value="1"/>
</dbReference>
<comment type="function">
    <text evidence="9">Converts cobyric acid to cobinamide by the addition of aminopropanol on the F carboxylic group.</text>
</comment>
<dbReference type="AlphaFoldDB" id="A0A1R4KJF3"/>
<dbReference type="UniPathway" id="UPA00148"/>
<evidence type="ECO:0000313" key="10">
    <source>
        <dbReference type="EMBL" id="SJN44491.1"/>
    </source>
</evidence>
<comment type="similarity">
    <text evidence="3 9">Belongs to the CobD/CbiB family.</text>
</comment>
<dbReference type="EMBL" id="FUKQ01000059">
    <property type="protein sequence ID" value="SJN44491.1"/>
    <property type="molecule type" value="Genomic_DNA"/>
</dbReference>
<gene>
    <name evidence="9" type="primary">cobD</name>
    <name evidence="10" type="ORF">FM114_15105</name>
</gene>
<comment type="subcellular location">
    <subcellularLocation>
        <location evidence="1 9">Cell membrane</location>
        <topology evidence="1 9">Multi-pass membrane protein</topology>
    </subcellularLocation>
</comment>
<protein>
    <recommendedName>
        <fullName evidence="9">Cobalamin biosynthesis protein CobD</fullName>
    </recommendedName>
</protein>
<evidence type="ECO:0000256" key="2">
    <source>
        <dbReference type="ARBA" id="ARBA00004953"/>
    </source>
</evidence>
<organism evidence="10 11">
    <name type="scientific">Luteococcus japonicus LSP_Lj1</name>
    <dbReference type="NCBI Taxonomy" id="1255658"/>
    <lineage>
        <taxon>Bacteria</taxon>
        <taxon>Bacillati</taxon>
        <taxon>Actinomycetota</taxon>
        <taxon>Actinomycetes</taxon>
        <taxon>Propionibacteriales</taxon>
        <taxon>Propionibacteriaceae</taxon>
        <taxon>Luteococcus</taxon>
    </lineage>
</organism>
<dbReference type="GO" id="GO:0009236">
    <property type="term" value="P:cobalamin biosynthetic process"/>
    <property type="evidence" value="ECO:0007669"/>
    <property type="project" value="UniProtKB-UniRule"/>
</dbReference>
<dbReference type="GO" id="GO:0015420">
    <property type="term" value="F:ABC-type vitamin B12 transporter activity"/>
    <property type="evidence" value="ECO:0007669"/>
    <property type="project" value="UniProtKB-UniRule"/>
</dbReference>
<dbReference type="GO" id="GO:0048472">
    <property type="term" value="F:threonine-phosphate decarboxylase activity"/>
    <property type="evidence" value="ECO:0007669"/>
    <property type="project" value="InterPro"/>
</dbReference>
<evidence type="ECO:0000256" key="1">
    <source>
        <dbReference type="ARBA" id="ARBA00004651"/>
    </source>
</evidence>
<keyword evidence="10" id="KW-0436">Ligase</keyword>
<dbReference type="PANTHER" id="PTHR34308">
    <property type="entry name" value="COBALAMIN BIOSYNTHESIS PROTEIN CBIB"/>
    <property type="match status" value="1"/>
</dbReference>
<comment type="pathway">
    <text evidence="2 9">Cofactor biosynthesis; adenosylcobalamin biosynthesis.</text>
</comment>
<dbReference type="GO" id="GO:0016874">
    <property type="term" value="F:ligase activity"/>
    <property type="evidence" value="ECO:0007669"/>
    <property type="project" value="UniProtKB-KW"/>
</dbReference>
<evidence type="ECO:0000256" key="9">
    <source>
        <dbReference type="HAMAP-Rule" id="MF_00024"/>
    </source>
</evidence>
<keyword evidence="8 9" id="KW-0472">Membrane</keyword>
<sequence length="321" mass="33769">MIWARAVGLLLGTVADRVIPDPQRHHPVAWFGTWAAALEAHDYRDSRAAGVGHVTLSLAPLVALGVAAEAVGRRHPAAQVALTALATWAVTGGSSLAREGETMATFLADGDLAAARNRLSWLCGRQADELDEPELARAALESVAENTADAVVAPLFWGAVSGVPGLLVHRGINTLDAMVGHHNERYENFGMVAARLDDAACWLPARITGALACGLAGTRRSVAWQTMRRDAHDHPSPNGGWCESAFAGALGVQLGGRNVYPGGRVEHRGLLGDGPRPVAADLRRASALARRVQEAAALAASALALAAVMRTDHESDERNAR</sequence>
<keyword evidence="6 9" id="KW-0812">Transmembrane</keyword>
<evidence type="ECO:0000256" key="3">
    <source>
        <dbReference type="ARBA" id="ARBA00006263"/>
    </source>
</evidence>
<dbReference type="STRING" id="1255658.FM114_15105"/>
<keyword evidence="11" id="KW-1185">Reference proteome</keyword>
<keyword evidence="4 9" id="KW-1003">Cell membrane</keyword>
<reference evidence="10 11" key="1">
    <citation type="submission" date="2017-02" db="EMBL/GenBank/DDBJ databases">
        <authorList>
            <person name="Peterson S.W."/>
        </authorList>
    </citation>
    <scope>NUCLEOTIDE SEQUENCE [LARGE SCALE GENOMIC DNA]</scope>
    <source>
        <strain evidence="10 11">LSP_Lj1</strain>
    </source>
</reference>
<keyword evidence="7 9" id="KW-1133">Transmembrane helix</keyword>
<evidence type="ECO:0000256" key="6">
    <source>
        <dbReference type="ARBA" id="ARBA00022692"/>
    </source>
</evidence>
<name>A0A1R4KJF3_9ACTN</name>
<dbReference type="GO" id="GO:0005886">
    <property type="term" value="C:plasma membrane"/>
    <property type="evidence" value="ECO:0007669"/>
    <property type="project" value="UniProtKB-SubCell"/>
</dbReference>
<evidence type="ECO:0000313" key="11">
    <source>
        <dbReference type="Proteomes" id="UP000188342"/>
    </source>
</evidence>
<dbReference type="NCBIfam" id="TIGR00380">
    <property type="entry name" value="cobal_cbiB"/>
    <property type="match status" value="1"/>
</dbReference>
<dbReference type="RefSeq" id="WP_256764171.1">
    <property type="nucleotide sequence ID" value="NZ_FUKQ01000059.1"/>
</dbReference>
<dbReference type="Proteomes" id="UP000188342">
    <property type="component" value="Unassembled WGS sequence"/>
</dbReference>
<evidence type="ECO:0000256" key="8">
    <source>
        <dbReference type="ARBA" id="ARBA00023136"/>
    </source>
</evidence>